<evidence type="ECO:0000313" key="3">
    <source>
        <dbReference type="Proteomes" id="UP000199520"/>
    </source>
</evidence>
<accession>A0A1I4JAF6</accession>
<dbReference type="RefSeq" id="WP_090934877.1">
    <property type="nucleotide sequence ID" value="NZ_FOTS01000011.1"/>
</dbReference>
<name>A0A1I4JAF6_9FIRM</name>
<dbReference type="STRING" id="1123291.SAMN04490355_101189"/>
<dbReference type="InterPro" id="IPR028345">
    <property type="entry name" value="Antibiotic_NAT-like"/>
</dbReference>
<comment type="similarity">
    <text evidence="1">Belongs to the UPF0340 family.</text>
</comment>
<keyword evidence="3" id="KW-1185">Reference proteome</keyword>
<dbReference type="NCBIfam" id="TIGR01440">
    <property type="entry name" value="TIGR01440 family protein"/>
    <property type="match status" value="1"/>
</dbReference>
<dbReference type="PIRSF" id="PIRSF007510">
    <property type="entry name" value="UCP007510"/>
    <property type="match status" value="1"/>
</dbReference>
<dbReference type="EMBL" id="FOTS01000011">
    <property type="protein sequence ID" value="SFL63086.1"/>
    <property type="molecule type" value="Genomic_DNA"/>
</dbReference>
<dbReference type="OrthoDB" id="9803187at2"/>
<dbReference type="Proteomes" id="UP000199520">
    <property type="component" value="Unassembled WGS sequence"/>
</dbReference>
<protein>
    <recommendedName>
        <fullName evidence="1">UPF0340 protein SAMN04490355_101189</fullName>
    </recommendedName>
</protein>
<reference evidence="3" key="1">
    <citation type="submission" date="2016-10" db="EMBL/GenBank/DDBJ databases">
        <authorList>
            <person name="Varghese N."/>
            <person name="Submissions S."/>
        </authorList>
    </citation>
    <scope>NUCLEOTIDE SEQUENCE [LARGE SCALE GENOMIC DNA]</scope>
    <source>
        <strain evidence="3">DSM 13327</strain>
    </source>
</reference>
<dbReference type="InterPro" id="IPR006340">
    <property type="entry name" value="DUF436"/>
</dbReference>
<organism evidence="2 3">
    <name type="scientific">Pelosinus propionicus DSM 13327</name>
    <dbReference type="NCBI Taxonomy" id="1123291"/>
    <lineage>
        <taxon>Bacteria</taxon>
        <taxon>Bacillati</taxon>
        <taxon>Bacillota</taxon>
        <taxon>Negativicutes</taxon>
        <taxon>Selenomonadales</taxon>
        <taxon>Sporomusaceae</taxon>
        <taxon>Pelosinus</taxon>
    </lineage>
</organism>
<dbReference type="Gene3D" id="3.40.50.10360">
    <property type="entry name" value="Hypothetical protein TT1679"/>
    <property type="match status" value="1"/>
</dbReference>
<gene>
    <name evidence="2" type="ORF">SAMN04490355_101189</name>
</gene>
<dbReference type="HAMAP" id="MF_00800">
    <property type="entry name" value="UPF0340"/>
    <property type="match status" value="1"/>
</dbReference>
<evidence type="ECO:0000256" key="1">
    <source>
        <dbReference type="HAMAP-Rule" id="MF_00800"/>
    </source>
</evidence>
<dbReference type="AlphaFoldDB" id="A0A1I4JAF6"/>
<sequence>MSSEIEEIRSQTMEAALELLQIAGAVSGQLMIVGCSTSEVMGARIGSAGSSDIAQAILSGLMTVCEKFDVYLAVQCCEHLNRALVVQGQAAEKYRLEPVMVMPVPKAGGALAAMAMNSFDCPVVVEHIQAHVGLDIGNTLIGMHLKAVAVPVRLQQKNIGKAFLTAALTRPKLIGGPRSVYK</sequence>
<evidence type="ECO:0000313" key="2">
    <source>
        <dbReference type="EMBL" id="SFL63086.1"/>
    </source>
</evidence>
<dbReference type="Pfam" id="PF04260">
    <property type="entry name" value="DUF436"/>
    <property type="match status" value="1"/>
</dbReference>
<dbReference type="SUPFAM" id="SSF110710">
    <property type="entry name" value="TTHA0583/YokD-like"/>
    <property type="match status" value="1"/>
</dbReference>
<proteinExistence type="inferred from homology"/>